<dbReference type="EMBL" id="AWNI01000039">
    <property type="protein sequence ID" value="ETS60076.1"/>
    <property type="molecule type" value="Genomic_DNA"/>
</dbReference>
<dbReference type="HOGENOM" id="CLU_1504079_0_0_1"/>
<dbReference type="Proteomes" id="UP000019462">
    <property type="component" value="Unassembled WGS sequence"/>
</dbReference>
<accession>W3VH76</accession>
<feature type="domain" description="C2H2-type" evidence="2">
    <location>
        <begin position="110"/>
        <end position="139"/>
    </location>
</feature>
<organism evidence="3 4">
    <name type="scientific">Moesziomyces aphidis</name>
    <name type="common">Pseudozyma aphidis</name>
    <dbReference type="NCBI Taxonomy" id="84754"/>
    <lineage>
        <taxon>Eukaryota</taxon>
        <taxon>Fungi</taxon>
        <taxon>Dikarya</taxon>
        <taxon>Basidiomycota</taxon>
        <taxon>Ustilaginomycotina</taxon>
        <taxon>Ustilaginomycetes</taxon>
        <taxon>Ustilaginales</taxon>
        <taxon>Ustilaginaceae</taxon>
        <taxon>Moesziomyces</taxon>
    </lineage>
</organism>
<keyword evidence="1" id="KW-0863">Zinc-finger</keyword>
<dbReference type="AlphaFoldDB" id="W3VH76"/>
<dbReference type="InterPro" id="IPR013087">
    <property type="entry name" value="Znf_C2H2_type"/>
</dbReference>
<evidence type="ECO:0000256" key="1">
    <source>
        <dbReference type="PROSITE-ProRule" id="PRU00042"/>
    </source>
</evidence>
<keyword evidence="1" id="KW-0862">Zinc</keyword>
<dbReference type="OrthoDB" id="6077919at2759"/>
<name>W3VH76_MOEAP</name>
<gene>
    <name evidence="3" type="ORF">PaG_06070</name>
</gene>
<dbReference type="GO" id="GO:0008270">
    <property type="term" value="F:zinc ion binding"/>
    <property type="evidence" value="ECO:0007669"/>
    <property type="project" value="UniProtKB-KW"/>
</dbReference>
<dbReference type="PROSITE" id="PS00028">
    <property type="entry name" value="ZINC_FINGER_C2H2_1"/>
    <property type="match status" value="1"/>
</dbReference>
<evidence type="ECO:0000313" key="3">
    <source>
        <dbReference type="EMBL" id="ETS60076.1"/>
    </source>
</evidence>
<comment type="caution">
    <text evidence="3">The sequence shown here is derived from an EMBL/GenBank/DDBJ whole genome shotgun (WGS) entry which is preliminary data.</text>
</comment>
<sequence>MEHHLASKRNAAQVNYCALVPAANQAAVASASPEASAQPINNRVQAQLKIIHLALLDHPRLLLCTWIGCKHGVVLVPTLEDVVSHLSKHRVPLAASGRDFFQEMLKYDGFYCCLCGYTIKSRSTGFKHIKDHRNQGKKPDYSFLVTVQLIHKASSRYLLVRNAELDPTPQVPLSLTRTM</sequence>
<evidence type="ECO:0000313" key="4">
    <source>
        <dbReference type="Proteomes" id="UP000019462"/>
    </source>
</evidence>
<evidence type="ECO:0000259" key="2">
    <source>
        <dbReference type="PROSITE" id="PS50157"/>
    </source>
</evidence>
<dbReference type="PROSITE" id="PS50157">
    <property type="entry name" value="ZINC_FINGER_C2H2_2"/>
    <property type="match status" value="1"/>
</dbReference>
<protein>
    <recommendedName>
        <fullName evidence="2">C2H2-type domain-containing protein</fullName>
    </recommendedName>
</protein>
<proteinExistence type="predicted"/>
<keyword evidence="4" id="KW-1185">Reference proteome</keyword>
<keyword evidence="1" id="KW-0479">Metal-binding</keyword>
<reference evidence="3 4" key="1">
    <citation type="journal article" date="2014" name="Genome Announc.">
        <title>Genome sequence of the basidiomycetous fungus Pseudozyma aphidis DSM70725, an efficient producer of biosurfactant mannosylerythritol lipids.</title>
        <authorList>
            <person name="Lorenz S."/>
            <person name="Guenther M."/>
            <person name="Grumaz C."/>
            <person name="Rupp S."/>
            <person name="Zibek S."/>
            <person name="Sohn K."/>
        </authorList>
    </citation>
    <scope>NUCLEOTIDE SEQUENCE [LARGE SCALE GENOMIC DNA]</scope>
    <source>
        <strain evidence="4">ATCC 32657 / CBS 517.83 / DSM 70725 / JCM 10318 / NBRC 10182 / NRRL Y-7954 / St-0401</strain>
    </source>
</reference>